<evidence type="ECO:0000259" key="1">
    <source>
        <dbReference type="PROSITE" id="PS51085"/>
    </source>
</evidence>
<dbReference type="Gene3D" id="3.40.50.80">
    <property type="entry name" value="Nucleotide-binding domain of ferredoxin-NADP reductase (FNR) module"/>
    <property type="match status" value="1"/>
</dbReference>
<feature type="domain" description="FAD-binding FR-type" evidence="2">
    <location>
        <begin position="1"/>
        <end position="99"/>
    </location>
</feature>
<dbReference type="PROSITE" id="PS51384">
    <property type="entry name" value="FAD_FR"/>
    <property type="match status" value="1"/>
</dbReference>
<dbReference type="PROSITE" id="PS00197">
    <property type="entry name" value="2FE2S_FER_1"/>
    <property type="match status" value="1"/>
</dbReference>
<organism evidence="3 4">
    <name type="scientific">Lentisphaera araneosa HTCC2155</name>
    <dbReference type="NCBI Taxonomy" id="313628"/>
    <lineage>
        <taxon>Bacteria</taxon>
        <taxon>Pseudomonadati</taxon>
        <taxon>Lentisphaerota</taxon>
        <taxon>Lentisphaeria</taxon>
        <taxon>Lentisphaerales</taxon>
        <taxon>Lentisphaeraceae</taxon>
        <taxon>Lentisphaera</taxon>
    </lineage>
</organism>
<dbReference type="SUPFAM" id="SSF52343">
    <property type="entry name" value="Ferredoxin reductase-like, C-terminal NADP-linked domain"/>
    <property type="match status" value="1"/>
</dbReference>
<dbReference type="Pfam" id="PF00111">
    <property type="entry name" value="Fer2"/>
    <property type="match status" value="1"/>
</dbReference>
<keyword evidence="4" id="KW-1185">Reference proteome</keyword>
<feature type="domain" description="2Fe-2S ferredoxin-type" evidence="1">
    <location>
        <begin position="242"/>
        <end position="328"/>
    </location>
</feature>
<dbReference type="eggNOG" id="COG1018">
    <property type="taxonomic scope" value="Bacteria"/>
</dbReference>
<dbReference type="InterPro" id="IPR039261">
    <property type="entry name" value="FNR_nucleotide-bd"/>
</dbReference>
<gene>
    <name evidence="3" type="ORF">LNTAR_10771</name>
</gene>
<dbReference type="Proteomes" id="UP000004947">
    <property type="component" value="Unassembled WGS sequence"/>
</dbReference>
<dbReference type="GO" id="GO:0051537">
    <property type="term" value="F:2 iron, 2 sulfur cluster binding"/>
    <property type="evidence" value="ECO:0007669"/>
    <property type="project" value="InterPro"/>
</dbReference>
<dbReference type="Pfam" id="PF00175">
    <property type="entry name" value="NAD_binding_1"/>
    <property type="match status" value="1"/>
</dbReference>
<dbReference type="InterPro" id="IPR001041">
    <property type="entry name" value="2Fe-2S_ferredoxin-type"/>
</dbReference>
<evidence type="ECO:0000313" key="4">
    <source>
        <dbReference type="Proteomes" id="UP000004947"/>
    </source>
</evidence>
<dbReference type="InterPro" id="IPR006058">
    <property type="entry name" value="2Fe2S_fd_BS"/>
</dbReference>
<dbReference type="InterPro" id="IPR012675">
    <property type="entry name" value="Beta-grasp_dom_sf"/>
</dbReference>
<comment type="caution">
    <text evidence="3">The sequence shown here is derived from an EMBL/GenBank/DDBJ whole genome shotgun (WGS) entry which is preliminary data.</text>
</comment>
<proteinExistence type="predicted"/>
<dbReference type="GO" id="GO:0016491">
    <property type="term" value="F:oxidoreductase activity"/>
    <property type="evidence" value="ECO:0007669"/>
    <property type="project" value="InterPro"/>
</dbReference>
<sequence length="328" mass="36797">MRLRVSEIIEHCPTIKTFCLEPLEEYKKYFAGQYLTVHTGEEGDVLRPYSLSSSPTNSGSYEISVKLIEGGLGSTWMHTQVKVGDELLCDEPEGKFTLQQAALTSVFVAGGIGVTPVLSMLKYALSIKDTRKLLFFYASRHLEDLVFHQELLDLAAAHPNLIYVPIISGDQDPEWQGQRGRVNKELLEDTGVIFKRAEFYTCGPDAMMKNLEELALANKVSKSNFHKELFLVAAPVNSGFSGKVNINYKGVDYEYTKEQSLLDFLHSQKVRVRHSCKSGICGSCEVQLKEGEVRHVNEDFFTDEELAEGRRLACCSFPVTDVVVDKHN</sequence>
<dbReference type="CDD" id="cd00207">
    <property type="entry name" value="fer2"/>
    <property type="match status" value="1"/>
</dbReference>
<dbReference type="PROSITE" id="PS51085">
    <property type="entry name" value="2FE2S_FER_2"/>
    <property type="match status" value="1"/>
</dbReference>
<dbReference type="InterPro" id="IPR008333">
    <property type="entry name" value="Cbr1-like_FAD-bd_dom"/>
</dbReference>
<dbReference type="CDD" id="cd06215">
    <property type="entry name" value="FNR_iron_sulfur_binding_1"/>
    <property type="match status" value="1"/>
</dbReference>
<dbReference type="InterPro" id="IPR050415">
    <property type="entry name" value="MRET"/>
</dbReference>
<dbReference type="PANTHER" id="PTHR47354:SF5">
    <property type="entry name" value="PROTEIN RFBI"/>
    <property type="match status" value="1"/>
</dbReference>
<name>A6DIV7_9BACT</name>
<dbReference type="OrthoDB" id="9796486at2"/>
<dbReference type="STRING" id="313628.LNTAR_10771"/>
<dbReference type="SUPFAM" id="SSF54292">
    <property type="entry name" value="2Fe-2S ferredoxin-like"/>
    <property type="match status" value="1"/>
</dbReference>
<evidence type="ECO:0000259" key="2">
    <source>
        <dbReference type="PROSITE" id="PS51384"/>
    </source>
</evidence>
<dbReference type="InterPro" id="IPR017938">
    <property type="entry name" value="Riboflavin_synthase-like_b-brl"/>
</dbReference>
<dbReference type="Gene3D" id="3.10.20.30">
    <property type="match status" value="1"/>
</dbReference>
<dbReference type="PANTHER" id="PTHR47354">
    <property type="entry name" value="NADH OXIDOREDUCTASE HCR"/>
    <property type="match status" value="1"/>
</dbReference>
<dbReference type="RefSeq" id="WP_007277833.1">
    <property type="nucleotide sequence ID" value="NZ_ABCK01000005.1"/>
</dbReference>
<dbReference type="InterPro" id="IPR001433">
    <property type="entry name" value="OxRdtase_FAD/NAD-bd"/>
</dbReference>
<dbReference type="EMBL" id="ABCK01000005">
    <property type="protein sequence ID" value="EDM28393.1"/>
    <property type="molecule type" value="Genomic_DNA"/>
</dbReference>
<accession>A6DIV7</accession>
<dbReference type="AlphaFoldDB" id="A6DIV7"/>
<dbReference type="Pfam" id="PF00970">
    <property type="entry name" value="FAD_binding_6"/>
    <property type="match status" value="1"/>
</dbReference>
<dbReference type="PRINTS" id="PR00410">
    <property type="entry name" value="PHEHYDRXLASE"/>
</dbReference>
<dbReference type="InterPro" id="IPR036010">
    <property type="entry name" value="2Fe-2S_ferredoxin-like_sf"/>
</dbReference>
<dbReference type="InterPro" id="IPR017927">
    <property type="entry name" value="FAD-bd_FR_type"/>
</dbReference>
<evidence type="ECO:0000313" key="3">
    <source>
        <dbReference type="EMBL" id="EDM28393.1"/>
    </source>
</evidence>
<dbReference type="Gene3D" id="2.40.30.10">
    <property type="entry name" value="Translation factors"/>
    <property type="match status" value="1"/>
</dbReference>
<reference evidence="3 4" key="1">
    <citation type="journal article" date="2010" name="J. Bacteriol.">
        <title>Genome sequence of Lentisphaera araneosa HTCC2155T, the type species of the order Lentisphaerales in the phylum Lentisphaerae.</title>
        <authorList>
            <person name="Thrash J.C."/>
            <person name="Cho J.C."/>
            <person name="Vergin K.L."/>
            <person name="Morris R.M."/>
            <person name="Giovannoni S.J."/>
        </authorList>
    </citation>
    <scope>NUCLEOTIDE SEQUENCE [LARGE SCALE GENOMIC DNA]</scope>
    <source>
        <strain evidence="3 4">HTCC2155</strain>
    </source>
</reference>
<protein>
    <submittedName>
        <fullName evidence="3">Flavodoxin reductase family 1 protein</fullName>
    </submittedName>
</protein>
<dbReference type="SUPFAM" id="SSF63380">
    <property type="entry name" value="Riboflavin synthase domain-like"/>
    <property type="match status" value="1"/>
</dbReference>